<evidence type="ECO:0000259" key="2">
    <source>
        <dbReference type="PROSITE" id="PS50853"/>
    </source>
</evidence>
<protein>
    <submittedName>
        <fullName evidence="3">LamG-like jellyroll fold domain-containing protein</fullName>
    </submittedName>
</protein>
<dbReference type="Gene3D" id="2.60.20.10">
    <property type="entry name" value="Crystallins"/>
    <property type="match status" value="1"/>
</dbReference>
<dbReference type="Gene3D" id="2.60.40.740">
    <property type="match status" value="1"/>
</dbReference>
<dbReference type="Pfam" id="PF13385">
    <property type="entry name" value="Laminin_G_3"/>
    <property type="match status" value="1"/>
</dbReference>
<dbReference type="Proteomes" id="UP001597387">
    <property type="component" value="Unassembled WGS sequence"/>
</dbReference>
<feature type="signal peptide" evidence="1">
    <location>
        <begin position="1"/>
        <end position="21"/>
    </location>
</feature>
<dbReference type="InterPro" id="IPR013783">
    <property type="entry name" value="Ig-like_fold"/>
</dbReference>
<dbReference type="Gene3D" id="2.60.40.10">
    <property type="entry name" value="Immunoglobulins"/>
    <property type="match status" value="2"/>
</dbReference>
<name>A0ABW4ZJH2_9SPHI</name>
<dbReference type="Pfam" id="PF11790">
    <property type="entry name" value="Glyco_hydro_cc"/>
    <property type="match status" value="1"/>
</dbReference>
<dbReference type="InterPro" id="IPR026444">
    <property type="entry name" value="Secre_tail"/>
</dbReference>
<evidence type="ECO:0000256" key="1">
    <source>
        <dbReference type="SAM" id="SignalP"/>
    </source>
</evidence>
<evidence type="ECO:0000313" key="3">
    <source>
        <dbReference type="EMBL" id="MFD2161772.1"/>
    </source>
</evidence>
<dbReference type="SUPFAM" id="SSF51445">
    <property type="entry name" value="(Trans)glycosidases"/>
    <property type="match status" value="1"/>
</dbReference>
<keyword evidence="4" id="KW-1185">Reference proteome</keyword>
<dbReference type="InterPro" id="IPR003961">
    <property type="entry name" value="FN3_dom"/>
</dbReference>
<dbReference type="InterPro" id="IPR053183">
    <property type="entry name" value="ASL1"/>
</dbReference>
<dbReference type="EMBL" id="JBHUHZ010000001">
    <property type="protein sequence ID" value="MFD2161772.1"/>
    <property type="molecule type" value="Genomic_DNA"/>
</dbReference>
<dbReference type="InterPro" id="IPR017853">
    <property type="entry name" value="GH"/>
</dbReference>
<gene>
    <name evidence="3" type="ORF">ACFSJU_05160</name>
</gene>
<reference evidence="4" key="1">
    <citation type="journal article" date="2019" name="Int. J. Syst. Evol. Microbiol.">
        <title>The Global Catalogue of Microorganisms (GCM) 10K type strain sequencing project: providing services to taxonomists for standard genome sequencing and annotation.</title>
        <authorList>
            <consortium name="The Broad Institute Genomics Platform"/>
            <consortium name="The Broad Institute Genome Sequencing Center for Infectious Disease"/>
            <person name="Wu L."/>
            <person name="Ma J."/>
        </authorList>
    </citation>
    <scope>NUCLEOTIDE SEQUENCE [LARGE SCALE GENOMIC DNA]</scope>
    <source>
        <strain evidence="4">KCTC 42217</strain>
    </source>
</reference>
<accession>A0ABW4ZJH2</accession>
<feature type="chain" id="PRO_5046440637" evidence="1">
    <location>
        <begin position="22"/>
        <end position="1778"/>
    </location>
</feature>
<feature type="domain" description="Fibronectin type-III" evidence="2">
    <location>
        <begin position="1006"/>
        <end position="1095"/>
    </location>
</feature>
<feature type="domain" description="Fibronectin type-III" evidence="2">
    <location>
        <begin position="916"/>
        <end position="1004"/>
    </location>
</feature>
<dbReference type="CDD" id="cd00063">
    <property type="entry name" value="FN3"/>
    <property type="match status" value="1"/>
</dbReference>
<dbReference type="InterPro" id="IPR024655">
    <property type="entry name" value="Asl1_glyco_hydro_catalytic"/>
</dbReference>
<dbReference type="InterPro" id="IPR013320">
    <property type="entry name" value="ConA-like_dom_sf"/>
</dbReference>
<dbReference type="SUPFAM" id="SSF49899">
    <property type="entry name" value="Concanavalin A-like lectins/glucanases"/>
    <property type="match status" value="1"/>
</dbReference>
<organism evidence="3 4">
    <name type="scientific">Paradesertivirga mongoliensis</name>
    <dbReference type="NCBI Taxonomy" id="2100740"/>
    <lineage>
        <taxon>Bacteria</taxon>
        <taxon>Pseudomonadati</taxon>
        <taxon>Bacteroidota</taxon>
        <taxon>Sphingobacteriia</taxon>
        <taxon>Sphingobacteriales</taxon>
        <taxon>Sphingobacteriaceae</taxon>
        <taxon>Paradesertivirga</taxon>
    </lineage>
</organism>
<keyword evidence="1" id="KW-0732">Signal</keyword>
<dbReference type="SMART" id="SM00060">
    <property type="entry name" value="FN3"/>
    <property type="match status" value="2"/>
</dbReference>
<dbReference type="SUPFAM" id="SSF49373">
    <property type="entry name" value="Invasin/intimin cell-adhesion fragments"/>
    <property type="match status" value="1"/>
</dbReference>
<proteinExistence type="predicted"/>
<dbReference type="Gene3D" id="3.20.20.80">
    <property type="entry name" value="Glycosidases"/>
    <property type="match status" value="1"/>
</dbReference>
<dbReference type="PROSITE" id="PS50853">
    <property type="entry name" value="FN3"/>
    <property type="match status" value="2"/>
</dbReference>
<evidence type="ECO:0000313" key="4">
    <source>
        <dbReference type="Proteomes" id="UP001597387"/>
    </source>
</evidence>
<dbReference type="PANTHER" id="PTHR34154">
    <property type="entry name" value="ALKALI-SENSITIVE LINKAGE PROTEIN 1"/>
    <property type="match status" value="1"/>
</dbReference>
<dbReference type="Gene3D" id="2.60.40.1080">
    <property type="match status" value="1"/>
</dbReference>
<dbReference type="SUPFAM" id="SSF49265">
    <property type="entry name" value="Fibronectin type III"/>
    <property type="match status" value="1"/>
</dbReference>
<comment type="caution">
    <text evidence="3">The sequence shown here is derived from an EMBL/GenBank/DDBJ whole genome shotgun (WGS) entry which is preliminary data.</text>
</comment>
<dbReference type="PANTHER" id="PTHR34154:SF3">
    <property type="entry name" value="ALKALI-SENSITIVE LINKAGE PROTEIN 1"/>
    <property type="match status" value="1"/>
</dbReference>
<dbReference type="InterPro" id="IPR036116">
    <property type="entry name" value="FN3_sf"/>
</dbReference>
<dbReference type="InterPro" id="IPR008964">
    <property type="entry name" value="Invasin/intimin_cell_adhesion"/>
</dbReference>
<sequence>MKTLLHVVLTFLCLLGLNAFGQAPNLPTKQTLSESILSSRTFSNPSQTDTVVRQRPIADNYTLEVVARVNSASGRGLDIEARNSKAKGFRLSLDASALKWTSALNSSRAMTSSNAGESQTIRIAVSNQLVHIYQNGVFVQTEPLSSIKDIDGGVESDNLLNTVQGPTLIPNWAGTAPNNSGRPSDYGWAYTNTTVNLFNTANSGSGIRYMDVNASSGGNVHTYNGSPYVGRLMFIRWDGSAYKDACFSYPVTLEANTTYDFSMLHAYVTNATGGRAITVGIGKTNTTTGRIASHVFNTSGTRTFKKENFIFTSQDAGQYYLTFTGNWALYSIAGLSVNKINVNPRFIFGKNYPAGAVDMEISSVSYEDGAYAPAGAIGGAKQNVMVSGNVVYMLPSFNKNFIVSGRTDLHLTGETTPLINSSVELNSDDAWLFFDNIKPSAVIANWLDKVTINGVPAANNQNLRISIYKNGTAVIPNGIQTSARALTVFTQPNLAGDTQAFEIEKYHNNLGGFNNKIRSFKLSRGYMATLANNADGSGYSRVFIANDADLIVNTMPAGLDTTVSFIRVFKWDWISKKGKAGWSPAKINSTWYYDWNIGGSSSTDYEYSIIRQNAGWPSWNELNNKKNVTHLLGFNEPDRPDQANMTVDEAFNQWPEMMKSGLRIGSPAPASPHSSWITNFLAKCDQLNYRVDYVAIHCYWGGLTPAQWYSQLKSIYDRVKRPLWITEWNNGANWTTESWPSDQAAQFEKQYNDMKGILQVLDTASFVERYAIYDWVENKRAMVLADTLTPAGKYYAANKSDFAYNPQKAYVHNWKLVAAPLSSRINNDDYLKTTLTWRDLNGELGSKYILERKVDGRDNSFLPVYEIADYMQGSNLSYVDSVFDKASYRVKAFNVAGDQFVYSATLDVLRDAVSTPPTSLTGEVLSSSISKLNWNAGANARSYNLKRSVNASGPFETIFARTTQLAYQDTSLTPSTDYYYVVTSLNSAGESINSSVLNLRTKDLVVPDSVKNARVASGDAKIILTWDFIYDAKYDILRAETENGIFDTVATNVNTTRYTDSGRINGKTYFYKIVAHNAAGRSPETRILQGTPAEGRYVYVSFNEDAGKFAEDIWGGYHGALAATAGHAEGRSAAALKLDGTASSYTALNHGILNDLSDFTISTWVKMDALSNWMRIFDFGAGTSKYMFLTPQANVSGGKSTVRYGIKNGTEEQSVSYPFSFPLNTWTHFAVSHSADTAKLYINGALVASNNVFIKPSTLGLTHQNYLGKSQYNDPMLKGSIDEFKIFNRALSDAEILEVTKDEQTIAFQPIPEKMLGEPDFAPSATASSSLPVSYTSSDTSVARITNEGKIQLVGRGTATIIASQSGDSLYRSAPPVIQQLVVLAPPMVMAKNVELFLDETGKVSLTPEMIDNGSISYNGSLSLAIDKTAFNCSQVDSAVSVTLTATDERGYQSSATATVTVIDKIKPVITGARDQFFCFTGDSYTIPALGAFDNCGISTISYRISGATTRSGSGSDASGVFNSGESKISWAVTDIHGNVSDTSSTITVNQPLQVTIPDVYAISPASTEKNIIYAGYGPASLTIEARPQGGSAPYTYSWSTGASTGPVEVVSGTYSVTVTDSKGCQVTTSITINSQNVECGTKDDKVLICHNGNTICISASAVQSHLDHGDKLGSCAGATTLASASQNSGEQVEPIALSATAKIVIYPNPAADYIQISGLEAGTYQYNIFGLGGNRISGGPLVDGKITLPAGLVNGNYLLQILDGGNTRISKQVIIQR</sequence>
<dbReference type="Gene3D" id="2.60.120.200">
    <property type="match status" value="1"/>
</dbReference>
<dbReference type="RefSeq" id="WP_255898588.1">
    <property type="nucleotide sequence ID" value="NZ_JAFMZO010000001.1"/>
</dbReference>
<dbReference type="NCBIfam" id="TIGR04183">
    <property type="entry name" value="Por_Secre_tail"/>
    <property type="match status" value="1"/>
</dbReference>